<feature type="region of interest" description="Disordered" evidence="2">
    <location>
        <begin position="1777"/>
        <end position="1808"/>
    </location>
</feature>
<protein>
    <recommendedName>
        <fullName evidence="1">HEAT repeat-containing protein 1</fullName>
    </recommendedName>
</protein>
<organism evidence="3 4">
    <name type="scientific">Trypanosoma rangeli SC58</name>
    <dbReference type="NCBI Taxonomy" id="429131"/>
    <lineage>
        <taxon>Eukaryota</taxon>
        <taxon>Discoba</taxon>
        <taxon>Euglenozoa</taxon>
        <taxon>Kinetoplastea</taxon>
        <taxon>Metakinetoplastina</taxon>
        <taxon>Trypanosomatida</taxon>
        <taxon>Trypanosomatidae</taxon>
        <taxon>Trypanosoma</taxon>
        <taxon>Herpetosoma</taxon>
    </lineage>
</organism>
<dbReference type="EMBL" id="AUPL01006825">
    <property type="protein sequence ID" value="ESL05524.1"/>
    <property type="molecule type" value="Genomic_DNA"/>
</dbReference>
<keyword evidence="1" id="KW-0539">Nucleus</keyword>
<evidence type="ECO:0000313" key="4">
    <source>
        <dbReference type="Proteomes" id="UP000031737"/>
    </source>
</evidence>
<dbReference type="PANTHER" id="PTHR13457:SF1">
    <property type="entry name" value="HEAT REPEAT-CONTAINING PROTEIN 1"/>
    <property type="match status" value="1"/>
</dbReference>
<proteinExistence type="inferred from homology"/>
<feature type="region of interest" description="Disordered" evidence="2">
    <location>
        <begin position="1228"/>
        <end position="1250"/>
    </location>
</feature>
<comment type="similarity">
    <text evidence="1">Belongs to the HEATR1/UTP10 family.</text>
</comment>
<comment type="subcellular location">
    <subcellularLocation>
        <location evidence="1">Nucleus</location>
        <location evidence="1">Nucleolus</location>
    </subcellularLocation>
</comment>
<dbReference type="GO" id="GO:0032040">
    <property type="term" value="C:small-subunit processome"/>
    <property type="evidence" value="ECO:0007669"/>
    <property type="project" value="TreeGrafter"/>
</dbReference>
<dbReference type="Gene3D" id="1.25.10.10">
    <property type="entry name" value="Leucine-rich Repeat Variant"/>
    <property type="match status" value="1"/>
</dbReference>
<keyword evidence="1" id="KW-0690">Ribosome biogenesis</keyword>
<keyword evidence="4" id="KW-1185">Reference proteome</keyword>
<feature type="compositionally biased region" description="Acidic residues" evidence="2">
    <location>
        <begin position="1791"/>
        <end position="1803"/>
    </location>
</feature>
<accession>A0A061IST2</accession>
<feature type="region of interest" description="Disordered" evidence="2">
    <location>
        <begin position="784"/>
        <end position="828"/>
    </location>
</feature>
<comment type="function">
    <text evidence="1">Involved in nucleolar processing of pre-18S ribosomal RNA.</text>
</comment>
<keyword evidence="1" id="KW-0698">rRNA processing</keyword>
<dbReference type="PANTHER" id="PTHR13457">
    <property type="entry name" value="BAP28"/>
    <property type="match status" value="1"/>
</dbReference>
<evidence type="ECO:0000313" key="3">
    <source>
        <dbReference type="EMBL" id="ESL05524.1"/>
    </source>
</evidence>
<sequence length="2596" mass="281697">MTSQLASQLQKLQQRPVGEKRLSQSFLFDAGESRSFSREQIHELAVHGLQTLVAIDNRLHPFIEELFHPYKTRVERKLLSTEENRAVNAALEHFLTLLSPHLFLTAAHQVFEYLVRVHEVHVYNVEAVLRTFLPYHDHSLFARAVMLLDLRDTGFAFLESNQQHGAPLLREHLVLACAESRKALRMVCLTLATSVRMKVHNSAANALFAGVAVRLASHPDAEALWRVLLPFVVEFLSGVVTGGERGDAQQGLRLQEDTRGGTAALPLPSREVVCSALVVLAAWSSEVQLSMATLTTVMKPIVRSLSRAAGGMAAASASSSAAVAASVPVSDLLAVLDLLFYTQRNVAAQVNFAPQIHALLTFPWKQWAPWIAAAAEDAANADGSIYDSLITVLLHQCLQRLRVAHSVESVTPDVLHFVQCAVEDLPLTDALVADVIQALMACQLPQSTSAGLRDKDLANEEAEEDETAVLRHDAAAEAGSLVTAWMRALERRFSHVFDATLSRLLNDTTTQTATAAFLAQHLSGTRYELLEVQGASGATERLPLFSCLLHPLPEVRLLAARAMTHMTTQQLLTSSSAPGGGAGNSLLELLEHVVCYEQSPTVAEQFLHTAAAAMETLLALFTNPEAAKATARDGGSLSSLEHGIVLSHLRNIIRSLWTMTAQHDVAVKKSFLVVVLQPLLRFVDVRSLKASPGKRGNRTPKACPGTSVFLDSVRGLALYYVVLQYVDAGLQESMGDCNEKRTAGVARLQHELIAELETWLTAVMPDMDRTPAFFTVTRDGAASTVEKKEAAQDSSDDDDGDNNAGRARKTRNQAKESTHTSAKPTTANVGVSNGEYLSVFECVPLLELLRAEAKVRLHVVLAQLRGKMEGEGELHFSRESRSAVVECCLACASQLATSEAAEVEAMLGALLKFFLGEDTTSTGVGTSSDVGYLARLQEAQRAGLRRVNEKVGRGAKNGLVAPYLPKDELTETMGAAVRCSVEVRLRSESCTSYDVVALERMAHLLGHLSTPLPAVAMSPSRLPPAYLRLLKPADATYEEERFPVDWFGLVYTAVFRTCSCPLVEGTQQFLLSALSITLICPLAAPTSRRGSLLQEVQNVVLAAAREKRGAHRGAAASASVTGAQLAVQSALQVEHVSATTLSAIIESMAREESRGHLTRGAAELLCRMMAGTCTGQQEEPVVPFALSCRVMEYFFPARSKSVTRGGAADSSILMHVLLPALQSILAKGGSSSSGSHTNKRKNNSNKTAYDAGDASTAVTSAAADFLQAVCLRGEIGTPSDACDDAFLQLCLSLIQHPFLRVVGGRVRPVYRYALTAFANALSRGLEGHQSSAVLFIPHGGKGKSASTFKASLPGGNAAANSEKYLQHVATAVSDALLSDTASLNRLGGDATLLLSGTLGGYHRLFLPWVSRLLQQPSPDLSVVVEVMETLAAPATEMAGAWEPPSWCALHSPLSFADAQRLLQLCGKVCDASQGEAEGRWCPREQHALLALRLLCSLITVSPSVRFDSDDVDDVSPSLFALIDGLLEAFPLSGLLSLLAEADVADQPQFRHWAFVYIRRLVDLCVFSPQALNEGQLHGAARMSRTLVKQCVTLMAILLVPDGGEAEEATTATLSRHRVDTIAEMLRIVSPLFVPAPTPGSGAAGSRAAGRTALHIPVVALLIRLEAVDFAAAHHRYESATEVCSSLLMSLDVHTQLSCLTQMMHLLIDPQRQLSVAATPQLVEEEEEHAVVKLFRKLVKPNQVVNRQETILNLINITVKSEAFLGGFLELQHHQHTSRRLHAKPDNGNVNNDDDEPETEEQEVAEGTRTNDECMAMLVAVLELFAHYAELNAATANDVAAPVSVKKQEEMHEELHLYGENKAFTMLLELLAGNTLACVLAGINEPTFVACLKRLLTDPRTALRQKGLDVLLDRLHHALPTVENTLSEAELEEHRKRLRDPKRKLTLMDLVRVKARPLATKRSFALFLHLSSLMHASVQCATTQSSGVDLVQLLPPTVGCMEELVRIIGSGGSLQAEKTLLNVHRANRVTEAVLSKLFGNKARVQQVHRWVEDILTALPLLLSHPGAAEGSAEISVTAGGGALAVSRDENALLAAAGLLTALGTVCQVMGTAFTTPHSNAILQAVVEASMFAVAQVAPVVSRGEAGSLLRQASLGCLLRVFPSCWLMCQPYLPRIMFAATHLHNVDDAETNYRSEEILAMLEAVLEPHLFIEACTECLRGVAWGTEDVSRRRLLRVRVDSHSFALLYTSVRRRVEGLKREELMHLGVLVEGATTKDNFWLASLHALAAAPALPSRDIVQPVLEAYLVFFLKFKAKQCVRYLSTVAEWAFGGAAEVFLRRMEQQRQDDGAIEADETHARDDAALVPRMTAHGWVLFYALCNHLLEKLGSIMDFGFPVLLPYVVGTLTGYCSATKHTMRHAAGLIALTLEGALDSVRRMALAQTAGPDHDHSVPVDNYLETPEVFTSVMPAVVRQLSNLSYLADATHDYAFRAEHHVIPAVRALFQSLTSSKLQSRTQNELLKALRHPSRHVRRLTLLCFDGIYADGGGELASRLMAEMLPAVVELTEDRDDAVVEQARTLCNNLSAITGQDVLYAMSA</sequence>
<dbReference type="GO" id="GO:0034455">
    <property type="term" value="C:t-UTP complex"/>
    <property type="evidence" value="ECO:0007669"/>
    <property type="project" value="TreeGrafter"/>
</dbReference>
<dbReference type="InterPro" id="IPR040191">
    <property type="entry name" value="UTP10"/>
</dbReference>
<reference evidence="3 4" key="1">
    <citation type="submission" date="2013-07" db="EMBL/GenBank/DDBJ databases">
        <authorList>
            <person name="Stoco P.H."/>
            <person name="Wagner G."/>
            <person name="Gerber A."/>
            <person name="Zaha A."/>
            <person name="Thompson C."/>
            <person name="Bartholomeu D.C."/>
            <person name="Luckemeyer D.D."/>
            <person name="Bahia D."/>
            <person name="Loreto E."/>
            <person name="Prestes E.B."/>
            <person name="Lima F.M."/>
            <person name="Rodrigues-Luiz G."/>
            <person name="Vallejo G.A."/>
            <person name="Filho J.F."/>
            <person name="Monteiro K.M."/>
            <person name="Tyler K.M."/>
            <person name="de Almeida L.G."/>
            <person name="Ortiz M.F."/>
            <person name="Siervo M.A."/>
            <person name="de Moraes M.H."/>
            <person name="Cunha O.L."/>
            <person name="Mendonca-Neto R."/>
            <person name="Silva R."/>
            <person name="Teixeira S.M."/>
            <person name="Murta S.M."/>
            <person name="Sincero T.C."/>
            <person name="Mendes T.A."/>
            <person name="Urmenyi T.P."/>
            <person name="Silva V.G."/>
            <person name="da Rocha W.D."/>
            <person name="Andersson B."/>
            <person name="Romanha A.J."/>
            <person name="Steindel M."/>
            <person name="de Vasconcelos A.T."/>
            <person name="Grisard E.C."/>
        </authorList>
    </citation>
    <scope>NUCLEOTIDE SEQUENCE [LARGE SCALE GENOMIC DNA]</scope>
    <source>
        <strain evidence="3 4">SC58</strain>
    </source>
</reference>
<feature type="compositionally biased region" description="Polar residues" evidence="2">
    <location>
        <begin position="819"/>
        <end position="828"/>
    </location>
</feature>
<dbReference type="VEuPathDB" id="TriTrypDB:TRSC58_06825"/>
<dbReference type="GO" id="GO:0030515">
    <property type="term" value="F:snoRNA binding"/>
    <property type="evidence" value="ECO:0007669"/>
    <property type="project" value="TreeGrafter"/>
</dbReference>
<dbReference type="InterPro" id="IPR011989">
    <property type="entry name" value="ARM-like"/>
</dbReference>
<dbReference type="OrthoDB" id="31183at2759"/>
<dbReference type="Proteomes" id="UP000031737">
    <property type="component" value="Unassembled WGS sequence"/>
</dbReference>
<dbReference type="GO" id="GO:0000462">
    <property type="term" value="P:maturation of SSU-rRNA from tricistronic rRNA transcript (SSU-rRNA, 5.8S rRNA, LSU-rRNA)"/>
    <property type="evidence" value="ECO:0007669"/>
    <property type="project" value="TreeGrafter"/>
</dbReference>
<keyword evidence="1" id="KW-0687">Ribonucleoprotein</keyword>
<evidence type="ECO:0000256" key="2">
    <source>
        <dbReference type="SAM" id="MobiDB-lite"/>
    </source>
</evidence>
<gene>
    <name evidence="3" type="ORF">TRSC58_06825</name>
</gene>
<name>A0A061IST2_TRYRA</name>
<dbReference type="GO" id="GO:0030686">
    <property type="term" value="C:90S preribosome"/>
    <property type="evidence" value="ECO:0007669"/>
    <property type="project" value="TreeGrafter"/>
</dbReference>
<dbReference type="InterPro" id="IPR016024">
    <property type="entry name" value="ARM-type_fold"/>
</dbReference>
<evidence type="ECO:0000256" key="1">
    <source>
        <dbReference type="RuleBase" id="RU367065"/>
    </source>
</evidence>
<dbReference type="SUPFAM" id="SSF48371">
    <property type="entry name" value="ARM repeat"/>
    <property type="match status" value="1"/>
</dbReference>
<dbReference type="GO" id="GO:0045943">
    <property type="term" value="P:positive regulation of transcription by RNA polymerase I"/>
    <property type="evidence" value="ECO:0007669"/>
    <property type="project" value="TreeGrafter"/>
</dbReference>
<comment type="caution">
    <text evidence="3">The sequence shown here is derived from an EMBL/GenBank/DDBJ whole genome shotgun (WGS) entry which is preliminary data.</text>
</comment>